<dbReference type="InterPro" id="IPR001372">
    <property type="entry name" value="Dynein_light_chain_typ-1/2"/>
</dbReference>
<organism evidence="2 3">
    <name type="scientific">Hypsibius exemplaris</name>
    <name type="common">Freshwater tardigrade</name>
    <dbReference type="NCBI Taxonomy" id="2072580"/>
    <lineage>
        <taxon>Eukaryota</taxon>
        <taxon>Metazoa</taxon>
        <taxon>Ecdysozoa</taxon>
        <taxon>Tardigrada</taxon>
        <taxon>Eutardigrada</taxon>
        <taxon>Parachela</taxon>
        <taxon>Hypsibioidea</taxon>
        <taxon>Hypsibiidae</taxon>
        <taxon>Hypsibius</taxon>
    </lineage>
</organism>
<name>A0A1W0WTH4_HYPEX</name>
<evidence type="ECO:0000256" key="1">
    <source>
        <dbReference type="RuleBase" id="RU365010"/>
    </source>
</evidence>
<reference evidence="3" key="1">
    <citation type="submission" date="2017-01" db="EMBL/GenBank/DDBJ databases">
        <title>Comparative genomics of anhydrobiosis in the tardigrade Hypsibius dujardini.</title>
        <authorList>
            <person name="Yoshida Y."/>
            <person name="Koutsovoulos G."/>
            <person name="Laetsch D."/>
            <person name="Stevens L."/>
            <person name="Kumar S."/>
            <person name="Horikawa D."/>
            <person name="Ishino K."/>
            <person name="Komine S."/>
            <person name="Tomita M."/>
            <person name="Blaxter M."/>
            <person name="Arakawa K."/>
        </authorList>
    </citation>
    <scope>NUCLEOTIDE SEQUENCE [LARGE SCALE GENOMIC DNA]</scope>
    <source>
        <strain evidence="3">Z151</strain>
    </source>
</reference>
<protein>
    <recommendedName>
        <fullName evidence="1">Dynein light chain</fullName>
    </recommendedName>
</protein>
<gene>
    <name evidence="2" type="ORF">BV898_07489</name>
</gene>
<evidence type="ECO:0000313" key="2">
    <source>
        <dbReference type="EMBL" id="OQV18480.1"/>
    </source>
</evidence>
<dbReference type="GO" id="GO:0045505">
    <property type="term" value="F:dynein intermediate chain binding"/>
    <property type="evidence" value="ECO:0007669"/>
    <property type="project" value="TreeGrafter"/>
</dbReference>
<evidence type="ECO:0000313" key="3">
    <source>
        <dbReference type="Proteomes" id="UP000192578"/>
    </source>
</evidence>
<dbReference type="Pfam" id="PF01221">
    <property type="entry name" value="Dynein_light"/>
    <property type="match status" value="1"/>
</dbReference>
<comment type="similarity">
    <text evidence="1">Belongs to the dynein light chain family.</text>
</comment>
<accession>A0A1W0WTH4</accession>
<keyword evidence="1" id="KW-0243">Dynein</keyword>
<dbReference type="Gene3D" id="3.30.740.10">
    <property type="entry name" value="Protein Inhibitor Of Neuronal Nitric Oxide Synthase"/>
    <property type="match status" value="1"/>
</dbReference>
<comment type="caution">
    <text evidence="2">The sequence shown here is derived from an EMBL/GenBank/DDBJ whole genome shotgun (WGS) entry which is preliminary data.</text>
</comment>
<comment type="subcellular location">
    <subcellularLocation>
        <location evidence="1">Cytoplasm</location>
        <location evidence="1">Cytoskeleton</location>
    </subcellularLocation>
</comment>
<dbReference type="Proteomes" id="UP000192578">
    <property type="component" value="Unassembled WGS sequence"/>
</dbReference>
<dbReference type="SMART" id="SM01375">
    <property type="entry name" value="Dynein_light"/>
    <property type="match status" value="1"/>
</dbReference>
<keyword evidence="1" id="KW-0206">Cytoskeleton</keyword>
<keyword evidence="1" id="KW-0505">Motor protein</keyword>
<dbReference type="OrthoDB" id="10033309at2759"/>
<dbReference type="GO" id="GO:0005868">
    <property type="term" value="C:cytoplasmic dynein complex"/>
    <property type="evidence" value="ECO:0007669"/>
    <property type="project" value="TreeGrafter"/>
</dbReference>
<keyword evidence="1" id="KW-0963">Cytoplasm</keyword>
<dbReference type="SUPFAM" id="SSF54648">
    <property type="entry name" value="DLC"/>
    <property type="match status" value="1"/>
</dbReference>
<dbReference type="PANTHER" id="PTHR11886">
    <property type="entry name" value="DYNEIN LIGHT CHAIN"/>
    <property type="match status" value="1"/>
</dbReference>
<dbReference type="InterPro" id="IPR037177">
    <property type="entry name" value="DLC_sf"/>
</dbReference>
<keyword evidence="3" id="KW-1185">Reference proteome</keyword>
<keyword evidence="1" id="KW-0493">Microtubule</keyword>
<dbReference type="EMBL" id="MTYJ01000049">
    <property type="protein sequence ID" value="OQV18480.1"/>
    <property type="molecule type" value="Genomic_DNA"/>
</dbReference>
<dbReference type="PANTHER" id="PTHR11886:SF35">
    <property type="entry name" value="DYNEIN LIGHT CHAIN"/>
    <property type="match status" value="1"/>
</dbReference>
<sequence length="118" mass="13380">MSRSGANAAQQQLTASITETGSMPYDMQDFAIETATRLLVKRSRTAAVAYSDLENAIKAVFDQTYGPNWDCFAGQGFVFYDTYRPHDSNGEHWTVQNAEFIYFTIGKTAILLRRYMEK</sequence>
<dbReference type="GO" id="GO:0005874">
    <property type="term" value="C:microtubule"/>
    <property type="evidence" value="ECO:0007669"/>
    <property type="project" value="UniProtKB-KW"/>
</dbReference>
<dbReference type="GO" id="GO:0007017">
    <property type="term" value="P:microtubule-based process"/>
    <property type="evidence" value="ECO:0007669"/>
    <property type="project" value="InterPro"/>
</dbReference>
<dbReference type="AlphaFoldDB" id="A0A1W0WTH4"/>
<proteinExistence type="inferred from homology"/>